<keyword evidence="3" id="KW-1185">Reference proteome</keyword>
<name>A0ABP8YQE2_9MICO</name>
<comment type="caution">
    <text evidence="2">The sequence shown here is derived from an EMBL/GenBank/DDBJ whole genome shotgun (WGS) entry which is preliminary data.</text>
</comment>
<accession>A0ABP8YQE2</accession>
<dbReference type="InterPro" id="IPR019719">
    <property type="entry name" value="DUF2599"/>
</dbReference>
<feature type="region of interest" description="Disordered" evidence="1">
    <location>
        <begin position="44"/>
        <end position="90"/>
    </location>
</feature>
<dbReference type="EMBL" id="BAABID010000017">
    <property type="protein sequence ID" value="GAA4734604.1"/>
    <property type="molecule type" value="Genomic_DNA"/>
</dbReference>
<evidence type="ECO:0008006" key="4">
    <source>
        <dbReference type="Google" id="ProtNLM"/>
    </source>
</evidence>
<evidence type="ECO:0000313" key="3">
    <source>
        <dbReference type="Proteomes" id="UP001500956"/>
    </source>
</evidence>
<gene>
    <name evidence="2" type="ORF">GCM10023216_29080</name>
</gene>
<protein>
    <recommendedName>
        <fullName evidence="4">DUF2599 domain-containing protein</fullName>
    </recommendedName>
</protein>
<reference evidence="3" key="1">
    <citation type="journal article" date="2019" name="Int. J. Syst. Evol. Microbiol.">
        <title>The Global Catalogue of Microorganisms (GCM) 10K type strain sequencing project: providing services to taxonomists for standard genome sequencing and annotation.</title>
        <authorList>
            <consortium name="The Broad Institute Genomics Platform"/>
            <consortium name="The Broad Institute Genome Sequencing Center for Infectious Disease"/>
            <person name="Wu L."/>
            <person name="Ma J."/>
        </authorList>
    </citation>
    <scope>NUCLEOTIDE SEQUENCE [LARGE SCALE GENOMIC DNA]</scope>
    <source>
        <strain evidence="3">JCM 18063</strain>
    </source>
</reference>
<dbReference type="Proteomes" id="UP001500956">
    <property type="component" value="Unassembled WGS sequence"/>
</dbReference>
<evidence type="ECO:0000313" key="2">
    <source>
        <dbReference type="EMBL" id="GAA4734604.1"/>
    </source>
</evidence>
<organism evidence="2 3">
    <name type="scientific">Isoptericola chiayiensis</name>
    <dbReference type="NCBI Taxonomy" id="579446"/>
    <lineage>
        <taxon>Bacteria</taxon>
        <taxon>Bacillati</taxon>
        <taxon>Actinomycetota</taxon>
        <taxon>Actinomycetes</taxon>
        <taxon>Micrococcales</taxon>
        <taxon>Promicromonosporaceae</taxon>
        <taxon>Isoptericola</taxon>
    </lineage>
</organism>
<proteinExistence type="predicted"/>
<sequence>MGAAMVHTGPVPPGVHPRTSTLLPARLVALALGAVLVLASCTPATGEGTAEPAAPPSGTSSPGRSPSDTSASPPDASASPPGDDGSPLAVLTSGEVDLEVSAPAGADPVPATEVRAIGDGAGLLQVVIAGADPDAGDVAPVRLTLRTPGTLEVNVDGTVTVVDTDGDAAIGGLTAPTGTARWTAVGPEAVDLVPAPADDGSTTPRPPEVTAVLGTSGVVSARWGDREGGRSLAVDATSWARDAGEAGVDVVWSDLVADDPEIDSATMHDQLVCHSIGAPDKETWNLEPWRPDVGLLAVLAERCNPTTE</sequence>
<feature type="compositionally biased region" description="Low complexity" evidence="1">
    <location>
        <begin position="44"/>
        <end position="87"/>
    </location>
</feature>
<dbReference type="Pfam" id="PF10783">
    <property type="entry name" value="DUF2599"/>
    <property type="match status" value="1"/>
</dbReference>
<evidence type="ECO:0000256" key="1">
    <source>
        <dbReference type="SAM" id="MobiDB-lite"/>
    </source>
</evidence>